<protein>
    <submittedName>
        <fullName evidence="2">ATP-binding protein</fullName>
    </submittedName>
</protein>
<dbReference type="RefSeq" id="WP_316697954.1">
    <property type="nucleotide sequence ID" value="NZ_CP136336.1"/>
</dbReference>
<dbReference type="GO" id="GO:0005524">
    <property type="term" value="F:ATP binding"/>
    <property type="evidence" value="ECO:0007669"/>
    <property type="project" value="UniProtKB-KW"/>
</dbReference>
<name>A0ABZ0CLM4_9BURK</name>
<keyword evidence="2" id="KW-0067">ATP-binding</keyword>
<keyword evidence="3" id="KW-1185">Reference proteome</keyword>
<evidence type="ECO:0000256" key="1">
    <source>
        <dbReference type="SAM" id="MobiDB-lite"/>
    </source>
</evidence>
<dbReference type="SUPFAM" id="SSF52540">
    <property type="entry name" value="P-loop containing nucleoside triphosphate hydrolases"/>
    <property type="match status" value="1"/>
</dbReference>
<reference evidence="2 3" key="1">
    <citation type="submission" date="2023-10" db="EMBL/GenBank/DDBJ databases">
        <title>Bacteria for the degradation of biodegradable plastic PBAT(Polybutylene adipate terephthalate).</title>
        <authorList>
            <person name="Weon H.-Y."/>
            <person name="Yeon J."/>
        </authorList>
    </citation>
    <scope>NUCLEOTIDE SEQUENCE [LARGE SCALE GENOMIC DNA]</scope>
    <source>
        <strain evidence="2 3">SBD 7-3</strain>
    </source>
</reference>
<organism evidence="2 3">
    <name type="scientific">Piscinibacter gummiphilus</name>
    <dbReference type="NCBI Taxonomy" id="946333"/>
    <lineage>
        <taxon>Bacteria</taxon>
        <taxon>Pseudomonadati</taxon>
        <taxon>Pseudomonadota</taxon>
        <taxon>Betaproteobacteria</taxon>
        <taxon>Burkholderiales</taxon>
        <taxon>Sphaerotilaceae</taxon>
        <taxon>Piscinibacter</taxon>
    </lineage>
</organism>
<dbReference type="InterPro" id="IPR027417">
    <property type="entry name" value="P-loop_NTPase"/>
</dbReference>
<keyword evidence="2" id="KW-0547">Nucleotide-binding</keyword>
<evidence type="ECO:0000313" key="2">
    <source>
        <dbReference type="EMBL" id="WOB05882.1"/>
    </source>
</evidence>
<feature type="compositionally biased region" description="Polar residues" evidence="1">
    <location>
        <begin position="17"/>
        <end position="31"/>
    </location>
</feature>
<accession>A0ABZ0CLM4</accession>
<dbReference type="EMBL" id="CP136336">
    <property type="protein sequence ID" value="WOB05882.1"/>
    <property type="molecule type" value="Genomic_DNA"/>
</dbReference>
<proteinExistence type="predicted"/>
<sequence length="360" mass="39930">MTDANVPDSDTADLDYVQSTPSTEPKTQGPSRASLRKSALDEGPERDRWYAKHPFTNNELQIATPQVKAVYDRIVTAIIHRTPGTVFVGEWRAGKTFATEMVVRQLANTFPELPTGLVVARGSKTPSRGGWTTMVLNGLKHAGSGSGRVAKLEDRLVKTLAAMAKRTDSKAFLLFIDEGQEWHEEEYAYLRDAINLLRSDEHITLITVIFASEAIQAVKDKFLSDRRGDLVMRFMRTLNRFDGISSEAEMAEIFAALDDPLKHSFPEGSGLATSEFYAPGPFRDGWRLAHHAKIAWGAFSSVASRHRKTVTSLGMTWVMAAVQHVLFTAAADPQRLLTHAEELWAAGVHLSEFEDFVLVS</sequence>
<dbReference type="Gene3D" id="3.40.50.300">
    <property type="entry name" value="P-loop containing nucleotide triphosphate hydrolases"/>
    <property type="match status" value="1"/>
</dbReference>
<feature type="region of interest" description="Disordered" evidence="1">
    <location>
        <begin position="1"/>
        <end position="45"/>
    </location>
</feature>
<evidence type="ECO:0000313" key="3">
    <source>
        <dbReference type="Proteomes" id="UP001303946"/>
    </source>
</evidence>
<gene>
    <name evidence="2" type="ORF">RXV79_13215</name>
</gene>
<dbReference type="Proteomes" id="UP001303946">
    <property type="component" value="Chromosome"/>
</dbReference>